<name>Q7P3Q7_FUSVC</name>
<sequence>MVRNSVLTSGLLQLIRKPCQSLMFELLRSYSNQPEQVGMKDSFFEEEWIYLTPRIRKLLHHQF</sequence>
<dbReference type="EMBL" id="AABF01000190">
    <property type="protein sequence ID" value="EAA23215.1"/>
    <property type="molecule type" value="Genomic_DNA"/>
</dbReference>
<evidence type="ECO:0000313" key="2">
    <source>
        <dbReference type="Proteomes" id="UP000006454"/>
    </source>
</evidence>
<protein>
    <submittedName>
        <fullName evidence="1">Uncharacterized protein</fullName>
    </submittedName>
</protein>
<comment type="caution">
    <text evidence="1">The sequence shown here is derived from an EMBL/GenBank/DDBJ whole genome shotgun (WGS) entry which is preliminary data.</text>
</comment>
<reference evidence="1 2" key="1">
    <citation type="journal article" date="2003" name="Genome Res.">
        <title>Genome analysis of F. nucleatum sub spp vincentii and its comparison with the genome of F. nucleatum ATCC 25586.</title>
        <authorList>
            <person name="Kapatral V."/>
            <person name="Ivanova N."/>
            <person name="Anderson I."/>
            <person name="Reznik G."/>
            <person name="Bhattacharyya A."/>
            <person name="Gardner W.L."/>
            <person name="Mikhailova N."/>
            <person name="Lapidus A."/>
            <person name="Larsen N."/>
            <person name="D'Souza M."/>
            <person name="Walunas T."/>
            <person name="Haselkorn R."/>
            <person name="Overbeek R."/>
            <person name="Kyrpides N."/>
        </authorList>
    </citation>
    <scope>NUCLEOTIDE SEQUENCE [LARGE SCALE GENOMIC DNA]</scope>
    <source>
        <strain evidence="1 2">ATCC 49256</strain>
    </source>
</reference>
<dbReference type="Proteomes" id="UP000006454">
    <property type="component" value="Unassembled WGS sequence"/>
</dbReference>
<gene>
    <name evidence="1" type="ORF">FNV0145</name>
</gene>
<accession>Q7P3Q7</accession>
<organism evidence="1 2">
    <name type="scientific">Fusobacterium vincentii ATCC 49256</name>
    <dbReference type="NCBI Taxonomy" id="209882"/>
    <lineage>
        <taxon>Bacteria</taxon>
        <taxon>Fusobacteriati</taxon>
        <taxon>Fusobacteriota</taxon>
        <taxon>Fusobacteriia</taxon>
        <taxon>Fusobacteriales</taxon>
        <taxon>Fusobacteriaceae</taxon>
        <taxon>Fusobacterium</taxon>
    </lineage>
</organism>
<evidence type="ECO:0000313" key="1">
    <source>
        <dbReference type="EMBL" id="EAA23215.1"/>
    </source>
</evidence>
<proteinExistence type="predicted"/>
<dbReference type="AlphaFoldDB" id="Q7P3Q7"/>